<dbReference type="Proteomes" id="UP000035763">
    <property type="component" value="Unassembled WGS sequence"/>
</dbReference>
<feature type="transmembrane region" description="Helical" evidence="7">
    <location>
        <begin position="37"/>
        <end position="58"/>
    </location>
</feature>
<protein>
    <recommendedName>
        <fullName evidence="8">ABC3 transporter permease C-terminal domain-containing protein</fullName>
    </recommendedName>
</protein>
<feature type="transmembrane region" description="Helical" evidence="7">
    <location>
        <begin position="451"/>
        <end position="472"/>
    </location>
</feature>
<dbReference type="EMBL" id="CAJA01000159">
    <property type="protein sequence ID" value="CCH73200.1"/>
    <property type="molecule type" value="Genomic_DNA"/>
</dbReference>
<dbReference type="InterPro" id="IPR050250">
    <property type="entry name" value="Macrolide_Exporter_MacB"/>
</dbReference>
<evidence type="ECO:0000256" key="3">
    <source>
        <dbReference type="ARBA" id="ARBA00022692"/>
    </source>
</evidence>
<dbReference type="Pfam" id="PF02687">
    <property type="entry name" value="FtsX"/>
    <property type="match status" value="2"/>
</dbReference>
<evidence type="ECO:0000259" key="8">
    <source>
        <dbReference type="Pfam" id="PF02687"/>
    </source>
</evidence>
<keyword evidence="4 7" id="KW-1133">Transmembrane helix</keyword>
<feature type="transmembrane region" description="Helical" evidence="7">
    <location>
        <begin position="922"/>
        <end position="944"/>
    </location>
</feature>
<dbReference type="PANTHER" id="PTHR30572:SF4">
    <property type="entry name" value="ABC TRANSPORTER PERMEASE YTRF"/>
    <property type="match status" value="1"/>
</dbReference>
<comment type="similarity">
    <text evidence="6">Belongs to the ABC-4 integral membrane protein family.</text>
</comment>
<comment type="subcellular location">
    <subcellularLocation>
        <location evidence="1">Cell membrane</location>
        <topology evidence="1">Multi-pass membrane protein</topology>
    </subcellularLocation>
</comment>
<accession>W6JX37</accession>
<keyword evidence="3 7" id="KW-0812">Transmembrane</keyword>
<feature type="transmembrane region" description="Helical" evidence="7">
    <location>
        <begin position="410"/>
        <end position="430"/>
    </location>
</feature>
<proteinExistence type="inferred from homology"/>
<sequence>MSATTAGAGSGLGSWRGSWAVALRMARREVRRHRGRSLLALSMVAIPTALLTFALTLYPTSPITGPERIPYELGNAVAVLTTPGSDQIVQDPEATQTMPAGFSATGPGTTTRSAQPLPGLAKGSTPAPGQLATAMAAQFGGRVVPTTQLQVWILDGDRSRRVDLVATPDPEAKGGGLDLVSGRWASGPEEVVVTQTAVDKGLVPTSGTLLLDSTPARTLRIVGVAQARSSWGAPLAGLIAPDALGEQVDSYMTSYALYRDQPFTWPQVQQANTFGISVLSADVLRNPPPSGEIDPDLRDMMSMDDGRNAGLVVAGGGILLIIVTLLVGPAFAVSAARQRRTLALAASNGATTKQLRRTVLSQAVVLGALAAVAGAVIGVLAVPAVTHWIIPVWTPWTGGPIDIPWTHVLGIMAVAMLSALVAALVPAQRLGRLDIVGVMKGQEVSPPPSRVVFLLGLAGAILGGIVLFYGIITHASEVFIVGGAVLLIGGALLLVPTLLGLAALGSQHLPVSLRLASRDAARQRSRSTPSVAAVVGAVAALTMMGVGLTSDTEQQRREYVPNALDGEAIVSLDVYGSDGAPRRVDDVVARTTETIKRTTPGLVVVPLAQVTGGHVFAGPGSDPKAVWPFVNYRPQGCTTTESISGDPDAPAVDGVPKCTQFGTHAWSGHGQIGVLPLAELDRRFHLTDNERTVLDKGGALAFTRAALPASITMVSGTLRVDSDTGEFTDITERAADTLPVATRTLDLAALPALPRDCGLFVTPDTATALGWATTTDAIGLYDPAGPISSADADRLNAAMTDSSYVEVERGFQRADQLIMGILVGIFAFLILVITLTSTALSMAEQQRDDATLAAVGATRGTRRAMAAGQAIVISLLGALIGVAVGLVPGIAITFPLTGNTQCDRLTNMCQEGYAHPIIKIPWLWLGLLVVAVPLTAALVSALAVRRAPTMTRRAT</sequence>
<evidence type="ECO:0000313" key="10">
    <source>
        <dbReference type="Proteomes" id="UP000035763"/>
    </source>
</evidence>
<feature type="transmembrane region" description="Helical" evidence="7">
    <location>
        <begin position="864"/>
        <end position="887"/>
    </location>
</feature>
<dbReference type="InterPro" id="IPR003838">
    <property type="entry name" value="ABC3_permease_C"/>
</dbReference>
<dbReference type="AlphaFoldDB" id="W6JX37"/>
<comment type="caution">
    <text evidence="9">The sequence shown here is derived from an EMBL/GenBank/DDBJ whole genome shotgun (WGS) entry which is preliminary data.</text>
</comment>
<organism evidence="9 10">
    <name type="scientific">Nostocoides australiense Ben110</name>
    <dbReference type="NCBI Taxonomy" id="1193182"/>
    <lineage>
        <taxon>Bacteria</taxon>
        <taxon>Bacillati</taxon>
        <taxon>Actinomycetota</taxon>
        <taxon>Actinomycetes</taxon>
        <taxon>Micrococcales</taxon>
        <taxon>Intrasporangiaceae</taxon>
        <taxon>Nostocoides</taxon>
    </lineage>
</organism>
<evidence type="ECO:0000313" key="9">
    <source>
        <dbReference type="EMBL" id="CCH73200.1"/>
    </source>
</evidence>
<feature type="transmembrane region" description="Helical" evidence="7">
    <location>
        <begin position="817"/>
        <end position="843"/>
    </location>
</feature>
<gene>
    <name evidence="9" type="ORF">BN11_2410009</name>
</gene>
<dbReference type="PANTHER" id="PTHR30572">
    <property type="entry name" value="MEMBRANE COMPONENT OF TRANSPORTER-RELATED"/>
    <property type="match status" value="1"/>
</dbReference>
<evidence type="ECO:0000256" key="6">
    <source>
        <dbReference type="ARBA" id="ARBA00038076"/>
    </source>
</evidence>
<reference evidence="9 10" key="1">
    <citation type="journal article" date="2013" name="ISME J.">
        <title>A metabolic model for members of the genus Tetrasphaera involved in enhanced biological phosphorus removal.</title>
        <authorList>
            <person name="Kristiansen R."/>
            <person name="Nguyen H.T.T."/>
            <person name="Saunders A.M."/>
            <person name="Nielsen J.L."/>
            <person name="Wimmer R."/>
            <person name="Le V.Q."/>
            <person name="McIlroy S.J."/>
            <person name="Petrovski S."/>
            <person name="Seviour R.J."/>
            <person name="Calteau A."/>
            <person name="Nielsen K.L."/>
            <person name="Nielsen P.H."/>
        </authorList>
    </citation>
    <scope>NUCLEOTIDE SEQUENCE [LARGE SCALE GENOMIC DNA]</scope>
    <source>
        <strain evidence="9 10">Ben110</strain>
    </source>
</reference>
<dbReference type="GO" id="GO:0022857">
    <property type="term" value="F:transmembrane transporter activity"/>
    <property type="evidence" value="ECO:0007669"/>
    <property type="project" value="TreeGrafter"/>
</dbReference>
<keyword evidence="10" id="KW-1185">Reference proteome</keyword>
<keyword evidence="2" id="KW-1003">Cell membrane</keyword>
<keyword evidence="5 7" id="KW-0472">Membrane</keyword>
<feature type="transmembrane region" description="Helical" evidence="7">
    <location>
        <begin position="309"/>
        <end position="333"/>
    </location>
</feature>
<feature type="transmembrane region" description="Helical" evidence="7">
    <location>
        <begin position="478"/>
        <end position="506"/>
    </location>
</feature>
<evidence type="ECO:0000256" key="5">
    <source>
        <dbReference type="ARBA" id="ARBA00023136"/>
    </source>
</evidence>
<evidence type="ECO:0000256" key="2">
    <source>
        <dbReference type="ARBA" id="ARBA00022475"/>
    </source>
</evidence>
<feature type="transmembrane region" description="Helical" evidence="7">
    <location>
        <begin position="527"/>
        <end position="548"/>
    </location>
</feature>
<feature type="domain" description="ABC3 transporter permease C-terminal" evidence="8">
    <location>
        <begin position="821"/>
        <end position="947"/>
    </location>
</feature>
<dbReference type="RefSeq" id="WP_157044168.1">
    <property type="nucleotide sequence ID" value="NZ_HG764815.1"/>
</dbReference>
<dbReference type="GO" id="GO:0005886">
    <property type="term" value="C:plasma membrane"/>
    <property type="evidence" value="ECO:0007669"/>
    <property type="project" value="UniProtKB-SubCell"/>
</dbReference>
<dbReference type="OrthoDB" id="4847440at2"/>
<evidence type="ECO:0000256" key="1">
    <source>
        <dbReference type="ARBA" id="ARBA00004651"/>
    </source>
</evidence>
<name>W6JX37_9MICO</name>
<dbReference type="STRING" id="1193182.BN11_2410009"/>
<feature type="domain" description="ABC3 transporter permease C-terminal" evidence="8">
    <location>
        <begin position="317"/>
        <end position="433"/>
    </location>
</feature>
<evidence type="ECO:0000256" key="7">
    <source>
        <dbReference type="SAM" id="Phobius"/>
    </source>
</evidence>
<feature type="transmembrane region" description="Helical" evidence="7">
    <location>
        <begin position="363"/>
        <end position="390"/>
    </location>
</feature>
<evidence type="ECO:0000256" key="4">
    <source>
        <dbReference type="ARBA" id="ARBA00022989"/>
    </source>
</evidence>